<protein>
    <submittedName>
        <fullName evidence="1">Uncharacterized protein</fullName>
    </submittedName>
</protein>
<dbReference type="Proteomes" id="UP000093080">
    <property type="component" value="Unassembled WGS sequence"/>
</dbReference>
<accession>A0A1B9F4A7</accession>
<proteinExistence type="predicted"/>
<dbReference type="PATRIC" id="fig|1156395.6.peg.1863"/>
<keyword evidence="2" id="KW-1185">Reference proteome</keyword>
<dbReference type="RefSeq" id="WP_067619316.1">
    <property type="nucleotide sequence ID" value="NZ_MAGO01000009.1"/>
</dbReference>
<comment type="caution">
    <text evidence="1">The sequence shown here is derived from an EMBL/GenBank/DDBJ whole genome shotgun (WGS) entry which is preliminary data.</text>
</comment>
<reference evidence="1 2" key="1">
    <citation type="submission" date="2016-06" db="EMBL/GenBank/DDBJ databases">
        <title>Respiratory ammonification of nitrate coupled to the oxidation of elemental sulfur in deep-sea autotrophic thermophilic bacteria.</title>
        <authorList>
            <person name="Slobodkina G.B."/>
            <person name="Mardanov A.V."/>
            <person name="Ravin N.V."/>
            <person name="Frolova A.A."/>
            <person name="Viryasiv M.B."/>
            <person name="Chernyh N.A."/>
            <person name="Bonch-Osmolovskaya E.A."/>
            <person name="Slobodkin A.I."/>
        </authorList>
    </citation>
    <scope>NUCLEOTIDE SEQUENCE [LARGE SCALE GENOMIC DNA]</scope>
    <source>
        <strain evidence="1 2">S69</strain>
    </source>
</reference>
<gene>
    <name evidence="1" type="ORF">DBT_1847</name>
</gene>
<dbReference type="EMBL" id="MAGO01000009">
    <property type="protein sequence ID" value="OCC14787.1"/>
    <property type="molecule type" value="Genomic_DNA"/>
</dbReference>
<evidence type="ECO:0000313" key="2">
    <source>
        <dbReference type="Proteomes" id="UP000093080"/>
    </source>
</evidence>
<name>A0A1B9F4A7_9BACT</name>
<dbReference type="AlphaFoldDB" id="A0A1B9F4A7"/>
<sequence length="171" mass="20178">MKSLPALFSQVIRIAPVPLNKGEYEFVSDLREFYSSMPDILKDCELDLLRNMSKKGIGFFVGSNFYPDFIMWIKKGQRQHVVFIDSKGLRQVHGFKDQRYAFQKKNKELEKRLGDPDVKLEAFIISNTSKRDVSWWSQGEKASRDFAHHHILFRKDDHSRYLLQFFEEVLA</sequence>
<evidence type="ECO:0000313" key="1">
    <source>
        <dbReference type="EMBL" id="OCC14787.1"/>
    </source>
</evidence>
<dbReference type="STRING" id="1156395.DBT_1847"/>
<organism evidence="1 2">
    <name type="scientific">Dissulfuribacter thermophilus</name>
    <dbReference type="NCBI Taxonomy" id="1156395"/>
    <lineage>
        <taxon>Bacteria</taxon>
        <taxon>Pseudomonadati</taxon>
        <taxon>Thermodesulfobacteriota</taxon>
        <taxon>Dissulfuribacteria</taxon>
        <taxon>Dissulfuribacterales</taxon>
        <taxon>Dissulfuribacteraceae</taxon>
        <taxon>Dissulfuribacter</taxon>
    </lineage>
</organism>